<evidence type="ECO:0000256" key="3">
    <source>
        <dbReference type="ARBA" id="ARBA00023134"/>
    </source>
</evidence>
<sequence>MSGSCAVPLCLPNNCRWDEQTGEYSKAGGERQSLYVVDKALERLRSIKGPVCVVSIAGPCRKGKSYILSKVFDQGEVFPLEHFLDPETMGIWMWVVPEKLTDASGQEFTVVLLDSEGIDALTSDGSDDHCIFTLTILLASVLIYNSAGVPTRTDLDGLDFIVKLSQRIQLHSSDSTASALQQNEDANLFHKTFPFFIWLLRQVVLALPKDCHNIKEYFLTRVFNSSADSKGEVASKVAESILNFFPGFEAFKLPPPSSDPEVVLNLNREEVQGDVNKSFVRGVEEFKGMLRSKLTPKRSFHDGEYVTGEALATLVNIYVDALNTPGTVPSVQSAWETFVHAKCSEAKAIATQIYQSAMSSQLGGTLPRDSYEIRQVQQAAIEECMFKFQAETVGVSALSSEKYLDELTEHMENCLTHWLEENNHLTREECQKLLRDLKGQHLDPILRQLSGKDGASVTFAQIIGGYSAIEQGFKTHSRGAKDVCSQMFYEFHPEMQKEMEKHMAHLQQLKDFDEILALEREEKARQEQERRRIEEENARLEEERRTKEKEMELLRIKQEERRRLEEQFKADMEAQREQMSNMMAANMDELRKDREAIIQHNQTLKETMGQMHQSMEQRNAQMIELQKQITALANRPPPPPPESGGCVIL</sequence>
<evidence type="ECO:0000256" key="1">
    <source>
        <dbReference type="ARBA" id="ARBA00022741"/>
    </source>
</evidence>
<dbReference type="Pfam" id="PF02841">
    <property type="entry name" value="GBP_C"/>
    <property type="match status" value="1"/>
</dbReference>
<feature type="domain" description="GB1/RHD3-type G" evidence="6">
    <location>
        <begin position="48"/>
        <end position="201"/>
    </location>
</feature>
<keyword evidence="2" id="KW-0378">Hydrolase</keyword>
<proteinExistence type="inferred from homology"/>
<dbReference type="EMBL" id="CALNXI010000014">
    <property type="protein sequence ID" value="CAH3014805.1"/>
    <property type="molecule type" value="Genomic_DNA"/>
</dbReference>
<gene>
    <name evidence="7" type="ORF">PEVE_00006204</name>
</gene>
<protein>
    <recommendedName>
        <fullName evidence="6">GB1/RHD3-type G domain-containing protein</fullName>
    </recommendedName>
</protein>
<dbReference type="Gene3D" id="3.40.50.300">
    <property type="entry name" value="P-loop containing nucleotide triphosphate hydrolases"/>
    <property type="match status" value="1"/>
</dbReference>
<evidence type="ECO:0000256" key="5">
    <source>
        <dbReference type="SAM" id="Coils"/>
    </source>
</evidence>
<dbReference type="InterPro" id="IPR036543">
    <property type="entry name" value="Guanylate-bd_C_sf"/>
</dbReference>
<dbReference type="SUPFAM" id="SSF52540">
    <property type="entry name" value="P-loop containing nucleoside triphosphate hydrolases"/>
    <property type="match status" value="1"/>
</dbReference>
<dbReference type="PROSITE" id="PS51715">
    <property type="entry name" value="G_GB1_RHD3"/>
    <property type="match status" value="1"/>
</dbReference>
<dbReference type="InterPro" id="IPR003191">
    <property type="entry name" value="Guanylate-bd/ATL_C"/>
</dbReference>
<evidence type="ECO:0000313" key="7">
    <source>
        <dbReference type="EMBL" id="CAH3014805.1"/>
    </source>
</evidence>
<organism evidence="7 8">
    <name type="scientific">Porites evermanni</name>
    <dbReference type="NCBI Taxonomy" id="104178"/>
    <lineage>
        <taxon>Eukaryota</taxon>
        <taxon>Metazoa</taxon>
        <taxon>Cnidaria</taxon>
        <taxon>Anthozoa</taxon>
        <taxon>Hexacorallia</taxon>
        <taxon>Scleractinia</taxon>
        <taxon>Fungiina</taxon>
        <taxon>Poritidae</taxon>
        <taxon>Porites</taxon>
    </lineage>
</organism>
<evidence type="ECO:0000259" key="6">
    <source>
        <dbReference type="PROSITE" id="PS51715"/>
    </source>
</evidence>
<dbReference type="Proteomes" id="UP001159427">
    <property type="component" value="Unassembled WGS sequence"/>
</dbReference>
<accession>A0ABN8LGN7</accession>
<evidence type="ECO:0000313" key="8">
    <source>
        <dbReference type="Proteomes" id="UP001159427"/>
    </source>
</evidence>
<dbReference type="InterPro" id="IPR027417">
    <property type="entry name" value="P-loop_NTPase"/>
</dbReference>
<dbReference type="InterPro" id="IPR015894">
    <property type="entry name" value="Guanylate-bd_N"/>
</dbReference>
<keyword evidence="3" id="KW-0342">GTP-binding</keyword>
<comment type="caution">
    <text evidence="7">The sequence shown here is derived from an EMBL/GenBank/DDBJ whole genome shotgun (WGS) entry which is preliminary data.</text>
</comment>
<comment type="similarity">
    <text evidence="4">Belongs to the TRAFAC class dynamin-like GTPase superfamily. GB1/RHD3 GTPase family.</text>
</comment>
<dbReference type="PANTHER" id="PTHR10751">
    <property type="entry name" value="GUANYLATE BINDING PROTEIN"/>
    <property type="match status" value="1"/>
</dbReference>
<dbReference type="Gene3D" id="1.20.1000.10">
    <property type="entry name" value="Guanylate-binding protein, C-terminal domain"/>
    <property type="match status" value="1"/>
</dbReference>
<evidence type="ECO:0000256" key="4">
    <source>
        <dbReference type="PROSITE-ProRule" id="PRU01052"/>
    </source>
</evidence>
<feature type="coiled-coil region" evidence="5">
    <location>
        <begin position="509"/>
        <end position="635"/>
    </location>
</feature>
<name>A0ABN8LGN7_9CNID</name>
<keyword evidence="8" id="KW-1185">Reference proteome</keyword>
<dbReference type="SUPFAM" id="SSF48340">
    <property type="entry name" value="Interferon-induced guanylate-binding protein 1 (GBP1), C-terminal domain"/>
    <property type="match status" value="1"/>
</dbReference>
<evidence type="ECO:0000256" key="2">
    <source>
        <dbReference type="ARBA" id="ARBA00022801"/>
    </source>
</evidence>
<dbReference type="Pfam" id="PF02263">
    <property type="entry name" value="GBP"/>
    <property type="match status" value="1"/>
</dbReference>
<keyword evidence="5" id="KW-0175">Coiled coil</keyword>
<reference evidence="7 8" key="1">
    <citation type="submission" date="2022-05" db="EMBL/GenBank/DDBJ databases">
        <authorList>
            <consortium name="Genoscope - CEA"/>
            <person name="William W."/>
        </authorList>
    </citation>
    <scope>NUCLEOTIDE SEQUENCE [LARGE SCALE GENOMIC DNA]</scope>
</reference>
<dbReference type="InterPro" id="IPR030386">
    <property type="entry name" value="G_GB1_RHD3_dom"/>
</dbReference>
<keyword evidence="1" id="KW-0547">Nucleotide-binding</keyword>